<evidence type="ECO:0000256" key="6">
    <source>
        <dbReference type="SAM" id="MobiDB-lite"/>
    </source>
</evidence>
<dbReference type="AlphaFoldDB" id="A0A158EVQ2"/>
<dbReference type="InterPro" id="IPR009760">
    <property type="entry name" value="DUF1328"/>
</dbReference>
<keyword evidence="3 5" id="KW-1133">Transmembrane helix</keyword>
<name>A0A158EVQ2_CABSO</name>
<evidence type="ECO:0000256" key="2">
    <source>
        <dbReference type="ARBA" id="ARBA00022692"/>
    </source>
</evidence>
<evidence type="ECO:0000256" key="3">
    <source>
        <dbReference type="ARBA" id="ARBA00022989"/>
    </source>
</evidence>
<dbReference type="HAMAP" id="MF_01361">
    <property type="entry name" value="UPF0391"/>
    <property type="match status" value="1"/>
</dbReference>
<evidence type="ECO:0000313" key="8">
    <source>
        <dbReference type="Proteomes" id="UP000054893"/>
    </source>
</evidence>
<reference evidence="7 8" key="1">
    <citation type="submission" date="2016-01" db="EMBL/GenBank/DDBJ databases">
        <authorList>
            <person name="Oliw E.H."/>
        </authorList>
    </citation>
    <scope>NUCLEOTIDE SEQUENCE [LARGE SCALE GENOMIC DNA]</scope>
    <source>
        <strain evidence="7">LMG 22029</strain>
    </source>
</reference>
<dbReference type="Pfam" id="PF07043">
    <property type="entry name" value="DUF1328"/>
    <property type="match status" value="1"/>
</dbReference>
<feature type="compositionally biased region" description="Polar residues" evidence="6">
    <location>
        <begin position="1"/>
        <end position="16"/>
    </location>
</feature>
<evidence type="ECO:0000256" key="4">
    <source>
        <dbReference type="ARBA" id="ARBA00023136"/>
    </source>
</evidence>
<comment type="caution">
    <text evidence="5">Lacks conserved residue(s) required for the propagation of feature annotation.</text>
</comment>
<dbReference type="GO" id="GO:0005886">
    <property type="term" value="C:plasma membrane"/>
    <property type="evidence" value="ECO:0007669"/>
    <property type="project" value="UniProtKB-UniRule"/>
</dbReference>
<keyword evidence="1 5" id="KW-1003">Cell membrane</keyword>
<evidence type="ECO:0000256" key="1">
    <source>
        <dbReference type="ARBA" id="ARBA00022475"/>
    </source>
</evidence>
<dbReference type="NCBIfam" id="NF010229">
    <property type="entry name" value="PRK13682.1-4"/>
    <property type="match status" value="1"/>
</dbReference>
<organism evidence="7 8">
    <name type="scientific">Caballeronia sordidicola</name>
    <name type="common">Burkholderia sordidicola</name>
    <dbReference type="NCBI Taxonomy" id="196367"/>
    <lineage>
        <taxon>Bacteria</taxon>
        <taxon>Pseudomonadati</taxon>
        <taxon>Pseudomonadota</taxon>
        <taxon>Betaproteobacteria</taxon>
        <taxon>Burkholderiales</taxon>
        <taxon>Burkholderiaceae</taxon>
        <taxon>Caballeronia</taxon>
    </lineage>
</organism>
<dbReference type="EMBL" id="FCOC02000001">
    <property type="protein sequence ID" value="SAL11603.1"/>
    <property type="molecule type" value="Genomic_DNA"/>
</dbReference>
<feature type="region of interest" description="Disordered" evidence="6">
    <location>
        <begin position="1"/>
        <end position="21"/>
    </location>
</feature>
<evidence type="ECO:0000256" key="5">
    <source>
        <dbReference type="HAMAP-Rule" id="MF_01361"/>
    </source>
</evidence>
<keyword evidence="4 5" id="KW-0472">Membrane</keyword>
<feature type="transmembrane region" description="Helical" evidence="5">
    <location>
        <begin position="29"/>
        <end position="52"/>
    </location>
</feature>
<protein>
    <recommendedName>
        <fullName evidence="5">UPF0391 membrane protein AWB64_00417</fullName>
    </recommendedName>
</protein>
<comment type="similarity">
    <text evidence="5">Belongs to the UPF0391 family.</text>
</comment>
<feature type="transmembrane region" description="Helical" evidence="5">
    <location>
        <begin position="64"/>
        <end position="86"/>
    </location>
</feature>
<accession>A0A158EVQ2</accession>
<dbReference type="Proteomes" id="UP000054893">
    <property type="component" value="Unassembled WGS sequence"/>
</dbReference>
<proteinExistence type="inferred from homology"/>
<evidence type="ECO:0000313" key="7">
    <source>
        <dbReference type="EMBL" id="SAL11603.1"/>
    </source>
</evidence>
<gene>
    <name evidence="7" type="ORF">AWB64_00417</name>
</gene>
<keyword evidence="2 5" id="KW-0812">Transmembrane</keyword>
<sequence length="92" mass="9964">MSALSYNKNGQRPDGSQRSRRYHPVSNQLFGVAIMLKWALFFAIIAVVAGLLGFTGVAAGAASIAKFLFVLFLILCVVFLVLGFVVTKKIVD</sequence>